<dbReference type="Proteomes" id="UP000828390">
    <property type="component" value="Unassembled WGS sequence"/>
</dbReference>
<protein>
    <submittedName>
        <fullName evidence="1">Uncharacterized protein</fullName>
    </submittedName>
</protein>
<organism evidence="1 2">
    <name type="scientific">Dreissena polymorpha</name>
    <name type="common">Zebra mussel</name>
    <name type="synonym">Mytilus polymorpha</name>
    <dbReference type="NCBI Taxonomy" id="45954"/>
    <lineage>
        <taxon>Eukaryota</taxon>
        <taxon>Metazoa</taxon>
        <taxon>Spiralia</taxon>
        <taxon>Lophotrochozoa</taxon>
        <taxon>Mollusca</taxon>
        <taxon>Bivalvia</taxon>
        <taxon>Autobranchia</taxon>
        <taxon>Heteroconchia</taxon>
        <taxon>Euheterodonta</taxon>
        <taxon>Imparidentia</taxon>
        <taxon>Neoheterodontei</taxon>
        <taxon>Myida</taxon>
        <taxon>Dreissenoidea</taxon>
        <taxon>Dreissenidae</taxon>
        <taxon>Dreissena</taxon>
    </lineage>
</organism>
<dbReference type="AlphaFoldDB" id="A0A9D4M226"/>
<evidence type="ECO:0000313" key="1">
    <source>
        <dbReference type="EMBL" id="KAH3867011.1"/>
    </source>
</evidence>
<proteinExistence type="predicted"/>
<reference evidence="1" key="2">
    <citation type="submission" date="2020-11" db="EMBL/GenBank/DDBJ databases">
        <authorList>
            <person name="McCartney M.A."/>
            <person name="Auch B."/>
            <person name="Kono T."/>
            <person name="Mallez S."/>
            <person name="Becker A."/>
            <person name="Gohl D.M."/>
            <person name="Silverstein K.A.T."/>
            <person name="Koren S."/>
            <person name="Bechman K.B."/>
            <person name="Herman A."/>
            <person name="Abrahante J.E."/>
            <person name="Garbe J."/>
        </authorList>
    </citation>
    <scope>NUCLEOTIDE SEQUENCE</scope>
    <source>
        <strain evidence="1">Duluth1</strain>
        <tissue evidence="1">Whole animal</tissue>
    </source>
</reference>
<dbReference type="EMBL" id="JAIWYP010000002">
    <property type="protein sequence ID" value="KAH3867011.1"/>
    <property type="molecule type" value="Genomic_DNA"/>
</dbReference>
<keyword evidence="2" id="KW-1185">Reference proteome</keyword>
<accession>A0A9D4M226</accession>
<reference evidence="1" key="1">
    <citation type="journal article" date="2019" name="bioRxiv">
        <title>The Genome of the Zebra Mussel, Dreissena polymorpha: A Resource for Invasive Species Research.</title>
        <authorList>
            <person name="McCartney M.A."/>
            <person name="Auch B."/>
            <person name="Kono T."/>
            <person name="Mallez S."/>
            <person name="Zhang Y."/>
            <person name="Obille A."/>
            <person name="Becker A."/>
            <person name="Abrahante J.E."/>
            <person name="Garbe J."/>
            <person name="Badalamenti J.P."/>
            <person name="Herman A."/>
            <person name="Mangelson H."/>
            <person name="Liachko I."/>
            <person name="Sullivan S."/>
            <person name="Sone E.D."/>
            <person name="Koren S."/>
            <person name="Silverstein K.A.T."/>
            <person name="Beckman K.B."/>
            <person name="Gohl D.M."/>
        </authorList>
    </citation>
    <scope>NUCLEOTIDE SEQUENCE</scope>
    <source>
        <strain evidence="1">Duluth1</strain>
        <tissue evidence="1">Whole animal</tissue>
    </source>
</reference>
<name>A0A9D4M226_DREPO</name>
<evidence type="ECO:0000313" key="2">
    <source>
        <dbReference type="Proteomes" id="UP000828390"/>
    </source>
</evidence>
<sequence>MIDSDTIGNIEEEIEQVSETVTIESSAETSIPSGRRIVELAYIVEQLNKCCKCDSELNLTNTIREDRYGFGSALSVMCQNCGAINKQGLFVKHACPPYGLSVVVAAIV</sequence>
<gene>
    <name evidence="1" type="ORF">DPMN_030135</name>
</gene>
<comment type="caution">
    <text evidence="1">The sequence shown here is derived from an EMBL/GenBank/DDBJ whole genome shotgun (WGS) entry which is preliminary data.</text>
</comment>